<sequence>MATAAGYFDRKPSSSVRPGLSHLQPNPPSPHTPQQQRRVSSTFSSPSVSYRSEDEAVIFEFGTRHVSAGFTGESYPRCKLGFGPEESRRVGDYRRWLPGYDEGQRKKQRVESWGEDHELWQMDLRGMDIGIVEDKIERAVREAFTKYLLLDSKSRRLLVILPSVMPHQLLSTVLATLFSNFQTPSITLLSPPILSTVAAGCRSSLIVDIGWRETTLTAVYDYREVYQARTTRAMRMVTLEMARLLESYDTQKKGDKPGTAGDKSEDQRSDVLSINLDQAEQVTTRMAWCQGRQGSSDAPPDTRDISGQLGQVSIAEDKPSDQSRNANTDDPSISIPSPSSPRQCISIPFSQFAQPVETSLLAATKQRYDLDDHEQPLHILIYKTLLSLPPDGRAVCMSRIIFTGGGSNIPGLKPRLLDELSAIVKERGWDPVEGKAADERRRRLKEISSNRQLPRSTHEEALKDPSNTIPAALAPQVPDPIEDKLRREQNKGSKDTISGIIRGVKTLGAWAGGSLLANLRIKGVVNIERDSFLQYGLTGARRDAEASTVQQKGLGTGVGRGGMGERGGWTLGAWA</sequence>
<dbReference type="AlphaFoldDB" id="A0AAD9Z946"/>
<keyword evidence="4" id="KW-1185">Reference proteome</keyword>
<gene>
    <name evidence="3" type="ORF">OEA41_006522</name>
</gene>
<dbReference type="SMART" id="SM00268">
    <property type="entry name" value="ACTIN"/>
    <property type="match status" value="1"/>
</dbReference>
<evidence type="ECO:0000256" key="2">
    <source>
        <dbReference type="SAM" id="MobiDB-lite"/>
    </source>
</evidence>
<reference evidence="3" key="1">
    <citation type="submission" date="2022-11" db="EMBL/GenBank/DDBJ databases">
        <title>Chromosomal genome sequence assembly and mating type (MAT) locus characterization of the leprose asexual lichenized fungus Lepraria neglecta (Nyl.) Erichsen.</title>
        <authorList>
            <person name="Allen J.L."/>
            <person name="Pfeffer B."/>
        </authorList>
    </citation>
    <scope>NUCLEOTIDE SEQUENCE</scope>
    <source>
        <strain evidence="3">Allen 5258</strain>
    </source>
</reference>
<dbReference type="InterPro" id="IPR004000">
    <property type="entry name" value="Actin"/>
</dbReference>
<organism evidence="3 4">
    <name type="scientific">Lepraria neglecta</name>
    <dbReference type="NCBI Taxonomy" id="209136"/>
    <lineage>
        <taxon>Eukaryota</taxon>
        <taxon>Fungi</taxon>
        <taxon>Dikarya</taxon>
        <taxon>Ascomycota</taxon>
        <taxon>Pezizomycotina</taxon>
        <taxon>Lecanoromycetes</taxon>
        <taxon>OSLEUM clade</taxon>
        <taxon>Lecanoromycetidae</taxon>
        <taxon>Lecanorales</taxon>
        <taxon>Lecanorineae</taxon>
        <taxon>Stereocaulaceae</taxon>
        <taxon>Lepraria</taxon>
    </lineage>
</organism>
<dbReference type="SUPFAM" id="SSF53067">
    <property type="entry name" value="Actin-like ATPase domain"/>
    <property type="match status" value="2"/>
</dbReference>
<dbReference type="Pfam" id="PF00022">
    <property type="entry name" value="Actin"/>
    <property type="match status" value="1"/>
</dbReference>
<protein>
    <recommendedName>
        <fullName evidence="5">Actin-like ATPase domain-containing protein</fullName>
    </recommendedName>
</protein>
<dbReference type="PANTHER" id="PTHR11937">
    <property type="entry name" value="ACTIN"/>
    <property type="match status" value="1"/>
</dbReference>
<feature type="region of interest" description="Disordered" evidence="2">
    <location>
        <begin position="446"/>
        <end position="474"/>
    </location>
</feature>
<dbReference type="Gene3D" id="3.30.420.40">
    <property type="match status" value="3"/>
</dbReference>
<evidence type="ECO:0000313" key="3">
    <source>
        <dbReference type="EMBL" id="KAK3173193.1"/>
    </source>
</evidence>
<feature type="region of interest" description="Disordered" evidence="2">
    <location>
        <begin position="314"/>
        <end position="340"/>
    </location>
</feature>
<comment type="caution">
    <text evidence="3">The sequence shown here is derived from an EMBL/GenBank/DDBJ whole genome shotgun (WGS) entry which is preliminary data.</text>
</comment>
<feature type="region of interest" description="Disordered" evidence="2">
    <location>
        <begin position="1"/>
        <end position="47"/>
    </location>
</feature>
<accession>A0AAD9Z946</accession>
<comment type="similarity">
    <text evidence="1">Belongs to the actin family.</text>
</comment>
<proteinExistence type="inferred from homology"/>
<feature type="compositionally biased region" description="Low complexity" evidence="2">
    <location>
        <begin position="331"/>
        <end position="340"/>
    </location>
</feature>
<evidence type="ECO:0000256" key="1">
    <source>
        <dbReference type="RuleBase" id="RU000487"/>
    </source>
</evidence>
<feature type="compositionally biased region" description="Basic and acidic residues" evidence="2">
    <location>
        <begin position="249"/>
        <end position="269"/>
    </location>
</feature>
<dbReference type="Gene3D" id="3.90.640.10">
    <property type="entry name" value="Actin, Chain A, domain 4"/>
    <property type="match status" value="1"/>
</dbReference>
<evidence type="ECO:0000313" key="4">
    <source>
        <dbReference type="Proteomes" id="UP001276659"/>
    </source>
</evidence>
<dbReference type="Proteomes" id="UP001276659">
    <property type="component" value="Unassembled WGS sequence"/>
</dbReference>
<dbReference type="InterPro" id="IPR043129">
    <property type="entry name" value="ATPase_NBD"/>
</dbReference>
<name>A0AAD9Z946_9LECA</name>
<dbReference type="EMBL" id="JASNWA010000007">
    <property type="protein sequence ID" value="KAK3173193.1"/>
    <property type="molecule type" value="Genomic_DNA"/>
</dbReference>
<feature type="region of interest" description="Disordered" evidence="2">
    <location>
        <begin position="248"/>
        <end position="270"/>
    </location>
</feature>
<evidence type="ECO:0008006" key="5">
    <source>
        <dbReference type="Google" id="ProtNLM"/>
    </source>
</evidence>